<feature type="region of interest" description="Disordered" evidence="1">
    <location>
        <begin position="45"/>
        <end position="64"/>
    </location>
</feature>
<feature type="region of interest" description="Disordered" evidence="1">
    <location>
        <begin position="1"/>
        <end position="38"/>
    </location>
</feature>
<evidence type="ECO:0000313" key="3">
    <source>
        <dbReference type="Proteomes" id="UP000324222"/>
    </source>
</evidence>
<proteinExistence type="predicted"/>
<organism evidence="2 3">
    <name type="scientific">Portunus trituberculatus</name>
    <name type="common">Swimming crab</name>
    <name type="synonym">Neptunus trituberculatus</name>
    <dbReference type="NCBI Taxonomy" id="210409"/>
    <lineage>
        <taxon>Eukaryota</taxon>
        <taxon>Metazoa</taxon>
        <taxon>Ecdysozoa</taxon>
        <taxon>Arthropoda</taxon>
        <taxon>Crustacea</taxon>
        <taxon>Multicrustacea</taxon>
        <taxon>Malacostraca</taxon>
        <taxon>Eumalacostraca</taxon>
        <taxon>Eucarida</taxon>
        <taxon>Decapoda</taxon>
        <taxon>Pleocyemata</taxon>
        <taxon>Brachyura</taxon>
        <taxon>Eubrachyura</taxon>
        <taxon>Portunoidea</taxon>
        <taxon>Portunidae</taxon>
        <taxon>Portuninae</taxon>
        <taxon>Portunus</taxon>
    </lineage>
</organism>
<protein>
    <submittedName>
        <fullName evidence="2">Uncharacterized protein</fullName>
    </submittedName>
</protein>
<comment type="caution">
    <text evidence="2">The sequence shown here is derived from an EMBL/GenBank/DDBJ whole genome shotgun (WGS) entry which is preliminary data.</text>
</comment>
<feature type="compositionally biased region" description="Basic and acidic residues" evidence="1">
    <location>
        <begin position="1"/>
        <end position="13"/>
    </location>
</feature>
<name>A0A5B7D9H5_PORTR</name>
<evidence type="ECO:0000256" key="1">
    <source>
        <dbReference type="SAM" id="MobiDB-lite"/>
    </source>
</evidence>
<gene>
    <name evidence="2" type="ORF">E2C01_010840</name>
</gene>
<reference evidence="2 3" key="1">
    <citation type="submission" date="2019-05" db="EMBL/GenBank/DDBJ databases">
        <title>Another draft genome of Portunus trituberculatus and its Hox gene families provides insights of decapod evolution.</title>
        <authorList>
            <person name="Jeong J.-H."/>
            <person name="Song I."/>
            <person name="Kim S."/>
            <person name="Choi T."/>
            <person name="Kim D."/>
            <person name="Ryu S."/>
            <person name="Kim W."/>
        </authorList>
    </citation>
    <scope>NUCLEOTIDE SEQUENCE [LARGE SCALE GENOMIC DNA]</scope>
    <source>
        <tissue evidence="2">Muscle</tissue>
    </source>
</reference>
<accession>A0A5B7D9H5</accession>
<feature type="compositionally biased region" description="Pro residues" evidence="1">
    <location>
        <begin position="25"/>
        <end position="38"/>
    </location>
</feature>
<sequence>MKALQEKIRDMTGESKGIVSNNNIPPDPSLLPSIPPPAPNTPLYLSPVPLGPPTQVVPPVVMDG</sequence>
<evidence type="ECO:0000313" key="2">
    <source>
        <dbReference type="EMBL" id="MPC17969.1"/>
    </source>
</evidence>
<keyword evidence="3" id="KW-1185">Reference proteome</keyword>
<dbReference type="Proteomes" id="UP000324222">
    <property type="component" value="Unassembled WGS sequence"/>
</dbReference>
<dbReference type="AlphaFoldDB" id="A0A5B7D9H5"/>
<dbReference type="EMBL" id="VSRR010000635">
    <property type="protein sequence ID" value="MPC17969.1"/>
    <property type="molecule type" value="Genomic_DNA"/>
</dbReference>